<evidence type="ECO:0000313" key="7">
    <source>
        <dbReference type="EMBL" id="ADK81788.1"/>
    </source>
</evidence>
<dbReference type="KEGG" id="ssm:Spirs_2681"/>
<dbReference type="eggNOG" id="COG1172">
    <property type="taxonomic scope" value="Bacteria"/>
</dbReference>
<dbReference type="HOGENOM" id="CLU_028880_2_2_12"/>
<accession>E1R8N1</accession>
<keyword evidence="5 6" id="KW-0472">Membrane</keyword>
<evidence type="ECO:0000256" key="5">
    <source>
        <dbReference type="ARBA" id="ARBA00023136"/>
    </source>
</evidence>
<evidence type="ECO:0000256" key="6">
    <source>
        <dbReference type="SAM" id="Phobius"/>
    </source>
</evidence>
<evidence type="ECO:0000313" key="8">
    <source>
        <dbReference type="Proteomes" id="UP000002318"/>
    </source>
</evidence>
<dbReference type="OrthoDB" id="368246at2"/>
<feature type="transmembrane region" description="Helical" evidence="6">
    <location>
        <begin position="166"/>
        <end position="188"/>
    </location>
</feature>
<evidence type="ECO:0000256" key="3">
    <source>
        <dbReference type="ARBA" id="ARBA00022692"/>
    </source>
</evidence>
<dbReference type="EMBL" id="CP002116">
    <property type="protein sequence ID" value="ADK81788.1"/>
    <property type="molecule type" value="Genomic_DNA"/>
</dbReference>
<comment type="subcellular location">
    <subcellularLocation>
        <location evidence="1">Cell membrane</location>
        <topology evidence="1">Multi-pass membrane protein</topology>
    </subcellularLocation>
</comment>
<evidence type="ECO:0000256" key="1">
    <source>
        <dbReference type="ARBA" id="ARBA00004651"/>
    </source>
</evidence>
<name>E1R8N1_SEDSS</name>
<feature type="transmembrane region" description="Helical" evidence="6">
    <location>
        <begin position="273"/>
        <end position="292"/>
    </location>
</feature>
<dbReference type="PANTHER" id="PTHR32196">
    <property type="entry name" value="ABC TRANSPORTER PERMEASE PROTEIN YPHD-RELATED-RELATED"/>
    <property type="match status" value="1"/>
</dbReference>
<feature type="transmembrane region" description="Helical" evidence="6">
    <location>
        <begin position="127"/>
        <end position="146"/>
    </location>
</feature>
<keyword evidence="2" id="KW-1003">Cell membrane</keyword>
<dbReference type="GO" id="GO:0005886">
    <property type="term" value="C:plasma membrane"/>
    <property type="evidence" value="ECO:0007669"/>
    <property type="project" value="UniProtKB-SubCell"/>
</dbReference>
<dbReference type="Proteomes" id="UP000002318">
    <property type="component" value="Chromosome"/>
</dbReference>
<keyword evidence="3 6" id="KW-0812">Transmembrane</keyword>
<dbReference type="RefSeq" id="WP_013255249.1">
    <property type="nucleotide sequence ID" value="NC_014364.1"/>
</dbReference>
<dbReference type="CDD" id="cd06579">
    <property type="entry name" value="TM_PBP1_transp_AraH_like"/>
    <property type="match status" value="1"/>
</dbReference>
<dbReference type="InterPro" id="IPR001851">
    <property type="entry name" value="ABC_transp_permease"/>
</dbReference>
<dbReference type="GO" id="GO:0022857">
    <property type="term" value="F:transmembrane transporter activity"/>
    <property type="evidence" value="ECO:0007669"/>
    <property type="project" value="InterPro"/>
</dbReference>
<organism evidence="7 8">
    <name type="scientific">Sediminispirochaeta smaragdinae (strain DSM 11293 / JCM 15392 / SEBR 4228)</name>
    <name type="common">Spirochaeta smaragdinae</name>
    <dbReference type="NCBI Taxonomy" id="573413"/>
    <lineage>
        <taxon>Bacteria</taxon>
        <taxon>Pseudomonadati</taxon>
        <taxon>Spirochaetota</taxon>
        <taxon>Spirochaetia</taxon>
        <taxon>Spirochaetales</taxon>
        <taxon>Spirochaetaceae</taxon>
        <taxon>Sediminispirochaeta</taxon>
    </lineage>
</organism>
<feature type="transmembrane region" description="Helical" evidence="6">
    <location>
        <begin position="20"/>
        <end position="41"/>
    </location>
</feature>
<dbReference type="AlphaFoldDB" id="E1R8N1"/>
<dbReference type="STRING" id="573413.Spirs_2681"/>
<protein>
    <submittedName>
        <fullName evidence="7">Inner-membrane translocator</fullName>
    </submittedName>
</protein>
<evidence type="ECO:0000256" key="2">
    <source>
        <dbReference type="ARBA" id="ARBA00022475"/>
    </source>
</evidence>
<feature type="transmembrane region" description="Helical" evidence="6">
    <location>
        <begin position="249"/>
        <end position="266"/>
    </location>
</feature>
<feature type="transmembrane region" description="Helical" evidence="6">
    <location>
        <begin position="53"/>
        <end position="76"/>
    </location>
</feature>
<keyword evidence="8" id="KW-1185">Reference proteome</keyword>
<sequence length="320" mass="34371">MNRIKLSKKMPTVGVFYQKYGILFILVLEIIFFAIAHENFLTSTNLLSVGRQISFIGIASIGMTMVMITGGIDISVGSMLALAGVVSAKLLVDGGVPLPLAIILTLLVGTFFGLINGVTSEIMHVPPLISTLAMQTILKGIAFLITNALPVKGVSDSFKYLGQGYLWGWIPVPFLTMLLLFVVGWWFLEKSYFGRRIYVVGGNKEAARLSGIDTKKVIISTYALCGFFAALAGILMAGRLGSGQPSIGTNFPMDVLTATVLGGISVNGGKGSIVNVFFGAFIMGILSNGMIMLGLNEYWQWLVKGFVLLFAVSMSNLKSK</sequence>
<evidence type="ECO:0000256" key="4">
    <source>
        <dbReference type="ARBA" id="ARBA00022989"/>
    </source>
</evidence>
<gene>
    <name evidence="7" type="ordered locus">Spirs_2681</name>
</gene>
<feature type="transmembrane region" description="Helical" evidence="6">
    <location>
        <begin position="298"/>
        <end position="317"/>
    </location>
</feature>
<feature type="transmembrane region" description="Helical" evidence="6">
    <location>
        <begin position="96"/>
        <end position="115"/>
    </location>
</feature>
<reference evidence="7 8" key="1">
    <citation type="journal article" date="2010" name="Stand. Genomic Sci.">
        <title>Complete genome sequence of Spirochaeta smaragdinae type strain (SEBR 4228).</title>
        <authorList>
            <person name="Mavromatis K."/>
            <person name="Yasawong M."/>
            <person name="Chertkov O."/>
            <person name="Lapidus A."/>
            <person name="Lucas S."/>
            <person name="Nolan M."/>
            <person name="Del Rio T.G."/>
            <person name="Tice H."/>
            <person name="Cheng J.F."/>
            <person name="Pitluck S."/>
            <person name="Liolios K."/>
            <person name="Ivanova N."/>
            <person name="Tapia R."/>
            <person name="Han C."/>
            <person name="Bruce D."/>
            <person name="Goodwin L."/>
            <person name="Pati A."/>
            <person name="Chen A."/>
            <person name="Palaniappan K."/>
            <person name="Land M."/>
            <person name="Hauser L."/>
            <person name="Chang Y.J."/>
            <person name="Jeffries C.D."/>
            <person name="Detter J.C."/>
            <person name="Rohde M."/>
            <person name="Brambilla E."/>
            <person name="Spring S."/>
            <person name="Goker M."/>
            <person name="Sikorski J."/>
            <person name="Woyke T."/>
            <person name="Bristow J."/>
            <person name="Eisen J.A."/>
            <person name="Markowitz V."/>
            <person name="Hugenholtz P."/>
            <person name="Klenk H.P."/>
            <person name="Kyrpides N.C."/>
        </authorList>
    </citation>
    <scope>NUCLEOTIDE SEQUENCE [LARGE SCALE GENOMIC DNA]</scope>
    <source>
        <strain evidence="8">DSM 11293 / JCM 15392 / SEBR 4228</strain>
    </source>
</reference>
<keyword evidence="4 6" id="KW-1133">Transmembrane helix</keyword>
<dbReference type="Pfam" id="PF02653">
    <property type="entry name" value="BPD_transp_2"/>
    <property type="match status" value="1"/>
</dbReference>
<feature type="transmembrane region" description="Helical" evidence="6">
    <location>
        <begin position="217"/>
        <end position="237"/>
    </location>
</feature>
<proteinExistence type="predicted"/>